<organism evidence="1">
    <name type="scientific">marine sediment metagenome</name>
    <dbReference type="NCBI Taxonomy" id="412755"/>
    <lineage>
        <taxon>unclassified sequences</taxon>
        <taxon>metagenomes</taxon>
        <taxon>ecological metagenomes</taxon>
    </lineage>
</organism>
<protein>
    <submittedName>
        <fullName evidence="1">Uncharacterized protein</fullName>
    </submittedName>
</protein>
<dbReference type="AlphaFoldDB" id="X1EHT3"/>
<gene>
    <name evidence="1" type="ORF">S01H4_61111</name>
</gene>
<sequence length="54" mass="6583">MKIERYSLGASYWGNILLFKELIDLVRRDSYLESIKNYYDDRFDKINFISEQIV</sequence>
<comment type="caution">
    <text evidence="1">The sequence shown here is derived from an EMBL/GenBank/DDBJ whole genome shotgun (WGS) entry which is preliminary data.</text>
</comment>
<proteinExistence type="predicted"/>
<evidence type="ECO:0000313" key="1">
    <source>
        <dbReference type="EMBL" id="GAH08213.1"/>
    </source>
</evidence>
<name>X1EHT3_9ZZZZ</name>
<reference evidence="1" key="1">
    <citation type="journal article" date="2014" name="Front. Microbiol.">
        <title>High frequency of phylogenetically diverse reductive dehalogenase-homologous genes in deep subseafloor sedimentary metagenomes.</title>
        <authorList>
            <person name="Kawai M."/>
            <person name="Futagami T."/>
            <person name="Toyoda A."/>
            <person name="Takaki Y."/>
            <person name="Nishi S."/>
            <person name="Hori S."/>
            <person name="Arai W."/>
            <person name="Tsubouchi T."/>
            <person name="Morono Y."/>
            <person name="Uchiyama I."/>
            <person name="Ito T."/>
            <person name="Fujiyama A."/>
            <person name="Inagaki F."/>
            <person name="Takami H."/>
        </authorList>
    </citation>
    <scope>NUCLEOTIDE SEQUENCE</scope>
    <source>
        <strain evidence="1">Expedition CK06-06</strain>
    </source>
</reference>
<feature type="non-terminal residue" evidence="1">
    <location>
        <position position="54"/>
    </location>
</feature>
<accession>X1EHT3</accession>
<dbReference type="EMBL" id="BART01036168">
    <property type="protein sequence ID" value="GAH08213.1"/>
    <property type="molecule type" value="Genomic_DNA"/>
</dbReference>